<sequence length="137" mass="16093">MKILKTKKLLGIALVIVFVIVYKLAKTQYYYSGYVVDESKHPISDVLVREYKGKRSTVTDKNGHFKFNRDQGNERHLIFEKEGYLTDTVFVFTLVSEDEVRYNPRILGGKEKVVLRKVRSQDEEPHSWESEFINNVF</sequence>
<name>A0A840DCV8_9BACE</name>
<dbReference type="InterPro" id="IPR008969">
    <property type="entry name" value="CarboxyPept-like_regulatory"/>
</dbReference>
<dbReference type="EMBL" id="JACIER010000023">
    <property type="protein sequence ID" value="MBB4046162.1"/>
    <property type="molecule type" value="Genomic_DNA"/>
</dbReference>
<accession>A0A840DCV8</accession>
<dbReference type="SUPFAM" id="SSF49464">
    <property type="entry name" value="Carboxypeptidase regulatory domain-like"/>
    <property type="match status" value="1"/>
</dbReference>
<organism evidence="1 2">
    <name type="scientific">Bacteroides reticulotermitis</name>
    <dbReference type="NCBI Taxonomy" id="1133319"/>
    <lineage>
        <taxon>Bacteria</taxon>
        <taxon>Pseudomonadati</taxon>
        <taxon>Bacteroidota</taxon>
        <taxon>Bacteroidia</taxon>
        <taxon>Bacteroidales</taxon>
        <taxon>Bacteroidaceae</taxon>
        <taxon>Bacteroides</taxon>
    </lineage>
</organism>
<dbReference type="RefSeq" id="WP_044165178.1">
    <property type="nucleotide sequence ID" value="NZ_JACIER010000023.1"/>
</dbReference>
<dbReference type="AlphaFoldDB" id="A0A840DCV8"/>
<dbReference type="Gene3D" id="2.60.40.1120">
    <property type="entry name" value="Carboxypeptidase-like, regulatory domain"/>
    <property type="match status" value="1"/>
</dbReference>
<evidence type="ECO:0008006" key="3">
    <source>
        <dbReference type="Google" id="ProtNLM"/>
    </source>
</evidence>
<dbReference type="Pfam" id="PF13715">
    <property type="entry name" value="CarbopepD_reg_2"/>
    <property type="match status" value="1"/>
</dbReference>
<keyword evidence="2" id="KW-1185">Reference proteome</keyword>
<evidence type="ECO:0000313" key="1">
    <source>
        <dbReference type="EMBL" id="MBB4046162.1"/>
    </source>
</evidence>
<comment type="caution">
    <text evidence="1">The sequence shown here is derived from an EMBL/GenBank/DDBJ whole genome shotgun (WGS) entry which is preliminary data.</text>
</comment>
<reference evidence="1" key="1">
    <citation type="submission" date="2020-08" db="EMBL/GenBank/DDBJ databases">
        <title>Genomic Encyclopedia of Type Strains, Phase IV (KMG-IV): sequencing the most valuable type-strain genomes for metagenomic binning, comparative biology and taxonomic classification.</title>
        <authorList>
            <person name="Goeker M."/>
        </authorList>
    </citation>
    <scope>NUCLEOTIDE SEQUENCE [LARGE SCALE GENOMIC DNA]</scope>
    <source>
        <strain evidence="1">DSM 105720</strain>
    </source>
</reference>
<protein>
    <recommendedName>
        <fullName evidence="3">Carboxypeptidase regulatory-like domain-containing protein</fullName>
    </recommendedName>
</protein>
<evidence type="ECO:0000313" key="2">
    <source>
        <dbReference type="Proteomes" id="UP000560658"/>
    </source>
</evidence>
<dbReference type="Proteomes" id="UP000560658">
    <property type="component" value="Unassembled WGS sequence"/>
</dbReference>
<proteinExistence type="predicted"/>
<gene>
    <name evidence="1" type="ORF">GGR06_003990</name>
</gene>